<evidence type="ECO:0000256" key="8">
    <source>
        <dbReference type="ARBA" id="ARBA00048679"/>
    </source>
</evidence>
<dbReference type="GO" id="GO:0004674">
    <property type="term" value="F:protein serine/threonine kinase activity"/>
    <property type="evidence" value="ECO:0007669"/>
    <property type="project" value="UniProtKB-KW"/>
</dbReference>
<dbReference type="Pfam" id="PF00069">
    <property type="entry name" value="Pkinase"/>
    <property type="match status" value="1"/>
</dbReference>
<reference evidence="12 13" key="1">
    <citation type="submission" date="2016-11" db="EMBL/GenBank/DDBJ databases">
        <title>Draft Genome Sequences of Nine Cyanobacterial Strains from Diverse Habitats.</title>
        <authorList>
            <person name="Zhu T."/>
            <person name="Hou S."/>
            <person name="Lu X."/>
            <person name="Hess W.R."/>
        </authorList>
    </citation>
    <scope>NUCLEOTIDE SEQUENCE [LARGE SCALE GENOMIC DNA]</scope>
    <source>
        <strain evidence="12 13">NIES-30</strain>
    </source>
</reference>
<proteinExistence type="predicted"/>
<evidence type="ECO:0000256" key="5">
    <source>
        <dbReference type="ARBA" id="ARBA00022777"/>
    </source>
</evidence>
<gene>
    <name evidence="12" type="ORF">NIES30_07630</name>
</gene>
<dbReference type="RefSeq" id="WP_073607817.1">
    <property type="nucleotide sequence ID" value="NZ_MRCG01000004.1"/>
</dbReference>
<dbReference type="PANTHER" id="PTHR24363:SF0">
    <property type="entry name" value="SERINE_THREONINE KINASE LIKE DOMAIN CONTAINING 1"/>
    <property type="match status" value="1"/>
</dbReference>
<organism evidence="12 13">
    <name type="scientific">Phormidium tenue NIES-30</name>
    <dbReference type="NCBI Taxonomy" id="549789"/>
    <lineage>
        <taxon>Bacteria</taxon>
        <taxon>Bacillati</taxon>
        <taxon>Cyanobacteriota</taxon>
        <taxon>Cyanophyceae</taxon>
        <taxon>Oscillatoriophycideae</taxon>
        <taxon>Oscillatoriales</taxon>
        <taxon>Oscillatoriaceae</taxon>
        <taxon>Phormidium</taxon>
    </lineage>
</organism>
<dbReference type="Gene3D" id="1.10.510.10">
    <property type="entry name" value="Transferase(Phosphotransferase) domain 1"/>
    <property type="match status" value="1"/>
</dbReference>
<evidence type="ECO:0000256" key="9">
    <source>
        <dbReference type="PROSITE-ProRule" id="PRU10141"/>
    </source>
</evidence>
<accession>A0A1U7J7J0</accession>
<evidence type="ECO:0000256" key="4">
    <source>
        <dbReference type="ARBA" id="ARBA00022741"/>
    </source>
</evidence>
<dbReference type="PROSITE" id="PS50011">
    <property type="entry name" value="PROTEIN_KINASE_DOM"/>
    <property type="match status" value="1"/>
</dbReference>
<feature type="region of interest" description="Disordered" evidence="10">
    <location>
        <begin position="361"/>
        <end position="392"/>
    </location>
</feature>
<evidence type="ECO:0000313" key="13">
    <source>
        <dbReference type="Proteomes" id="UP000185557"/>
    </source>
</evidence>
<name>A0A1U7J7J0_9CYAN</name>
<dbReference type="AlphaFoldDB" id="A0A1U7J7J0"/>
<comment type="catalytic activity">
    <reaction evidence="8">
        <text>L-seryl-[protein] + ATP = O-phospho-L-seryl-[protein] + ADP + H(+)</text>
        <dbReference type="Rhea" id="RHEA:17989"/>
        <dbReference type="Rhea" id="RHEA-COMP:9863"/>
        <dbReference type="Rhea" id="RHEA-COMP:11604"/>
        <dbReference type="ChEBI" id="CHEBI:15378"/>
        <dbReference type="ChEBI" id="CHEBI:29999"/>
        <dbReference type="ChEBI" id="CHEBI:30616"/>
        <dbReference type="ChEBI" id="CHEBI:83421"/>
        <dbReference type="ChEBI" id="CHEBI:456216"/>
        <dbReference type="EC" id="2.7.11.1"/>
    </reaction>
</comment>
<dbReference type="CDD" id="cd14014">
    <property type="entry name" value="STKc_PknB_like"/>
    <property type="match status" value="1"/>
</dbReference>
<evidence type="ECO:0000256" key="1">
    <source>
        <dbReference type="ARBA" id="ARBA00012513"/>
    </source>
</evidence>
<dbReference type="STRING" id="549789.NIES30_07630"/>
<dbReference type="SUPFAM" id="SSF56112">
    <property type="entry name" value="Protein kinase-like (PK-like)"/>
    <property type="match status" value="1"/>
</dbReference>
<keyword evidence="5 12" id="KW-0418">Kinase</keyword>
<evidence type="ECO:0000259" key="11">
    <source>
        <dbReference type="PROSITE" id="PS50011"/>
    </source>
</evidence>
<keyword evidence="4 9" id="KW-0547">Nucleotide-binding</keyword>
<evidence type="ECO:0000256" key="6">
    <source>
        <dbReference type="ARBA" id="ARBA00022840"/>
    </source>
</evidence>
<evidence type="ECO:0000256" key="3">
    <source>
        <dbReference type="ARBA" id="ARBA00022679"/>
    </source>
</evidence>
<dbReference type="EC" id="2.7.11.1" evidence="1"/>
<dbReference type="OrthoDB" id="507628at2"/>
<feature type="compositionally biased region" description="Pro residues" evidence="10">
    <location>
        <begin position="374"/>
        <end position="384"/>
    </location>
</feature>
<dbReference type="InterPro" id="IPR017441">
    <property type="entry name" value="Protein_kinase_ATP_BS"/>
</dbReference>
<comment type="caution">
    <text evidence="12">The sequence shown here is derived from an EMBL/GenBank/DDBJ whole genome shotgun (WGS) entry which is preliminary data.</text>
</comment>
<protein>
    <recommendedName>
        <fullName evidence="1">non-specific serine/threonine protein kinase</fullName>
        <ecNumber evidence="1">2.7.11.1</ecNumber>
    </recommendedName>
</protein>
<dbReference type="Proteomes" id="UP000185557">
    <property type="component" value="Unassembled WGS sequence"/>
</dbReference>
<evidence type="ECO:0000313" key="12">
    <source>
        <dbReference type="EMBL" id="OKH49036.1"/>
    </source>
</evidence>
<dbReference type="PANTHER" id="PTHR24363">
    <property type="entry name" value="SERINE/THREONINE PROTEIN KINASE"/>
    <property type="match status" value="1"/>
</dbReference>
<feature type="region of interest" description="Disordered" evidence="10">
    <location>
        <begin position="494"/>
        <end position="530"/>
    </location>
</feature>
<keyword evidence="13" id="KW-1185">Reference proteome</keyword>
<evidence type="ECO:0000256" key="10">
    <source>
        <dbReference type="SAM" id="MobiDB-lite"/>
    </source>
</evidence>
<dbReference type="GO" id="GO:0005524">
    <property type="term" value="F:ATP binding"/>
    <property type="evidence" value="ECO:0007669"/>
    <property type="project" value="UniProtKB-UniRule"/>
</dbReference>
<dbReference type="Gene3D" id="3.30.200.20">
    <property type="entry name" value="Phosphorylase Kinase, domain 1"/>
    <property type="match status" value="1"/>
</dbReference>
<keyword evidence="2 12" id="KW-0723">Serine/threonine-protein kinase</keyword>
<feature type="domain" description="Protein kinase" evidence="11">
    <location>
        <begin position="15"/>
        <end position="273"/>
    </location>
</feature>
<keyword evidence="3" id="KW-0808">Transferase</keyword>
<dbReference type="PROSITE" id="PS00107">
    <property type="entry name" value="PROTEIN_KINASE_ATP"/>
    <property type="match status" value="1"/>
</dbReference>
<keyword evidence="6 9" id="KW-0067">ATP-binding</keyword>
<evidence type="ECO:0000256" key="2">
    <source>
        <dbReference type="ARBA" id="ARBA00022527"/>
    </source>
</evidence>
<dbReference type="InterPro" id="IPR011009">
    <property type="entry name" value="Kinase-like_dom_sf"/>
</dbReference>
<feature type="binding site" evidence="9">
    <location>
        <position position="45"/>
    </location>
    <ligand>
        <name>ATP</name>
        <dbReference type="ChEBI" id="CHEBI:30616"/>
    </ligand>
</feature>
<dbReference type="Gene3D" id="2.60.120.380">
    <property type="match status" value="2"/>
</dbReference>
<feature type="compositionally biased region" description="Pro residues" evidence="10">
    <location>
        <begin position="509"/>
        <end position="519"/>
    </location>
</feature>
<dbReference type="InterPro" id="IPR000719">
    <property type="entry name" value="Prot_kinase_dom"/>
</dbReference>
<dbReference type="EMBL" id="MRCG01000004">
    <property type="protein sequence ID" value="OKH49036.1"/>
    <property type="molecule type" value="Genomic_DNA"/>
</dbReference>
<evidence type="ECO:0000256" key="7">
    <source>
        <dbReference type="ARBA" id="ARBA00047899"/>
    </source>
</evidence>
<sequence length="631" mass="68718">MHPTLIPGTTLQNRYRVLQELGYGGFGRTYLAEDLGRFNERCAVKELEPQQGDQFSDKALQLFQREAAILYSIEHPQIPKFQAIFEENQRLFLVQDYIDGVTYRDLLNQRIQQGMAFSEAEVRQFLQQILPVLAHIHSKGIIHRDISPDNVMQRRADSLPVLIDFGVVKEVVTRIQPPGTLSQATSVGKLGYAPSEQMQSGRAYPSSDLYALAVTAIVMLTGKEPQEIFDDVNLSWHLPNTLSPGLIQVLRKATSYRPGDRYQSVSEMAQALGAVGTAPGPAAASTPSQVRTVAVGRQYQPTKVGAVTQAPNYTAPVPIAEPATLWENPWAVAVIGGILALLAGLGGWTLVSLLNRTPAPTPVPTPEITLEPQQPQPTPEPTAEPTPETSPVEYSQNLAIQPGSDRTVRGSLRSNETINYRLNALAGQVLLARMTGEGVLVTVLTPEGEPVDSSAQRVLNWQGTLPVDGEYIVQLRPVQGLEQSDYELEVSLSAQPDPEATAEPEPEPSVEPSPTVEPQPDPEPEPNPDANVVEQRVQIPPGQTSVQVSGQVNQDRSRRYIVNAQEGQVLALELPSVSGPVTLDVRFPNGELIPDASRVLSWQGQLPTSGNYIVDVSSPRPSNYVLTISAN</sequence>
<comment type="catalytic activity">
    <reaction evidence="7">
        <text>L-threonyl-[protein] + ATP = O-phospho-L-threonyl-[protein] + ADP + H(+)</text>
        <dbReference type="Rhea" id="RHEA:46608"/>
        <dbReference type="Rhea" id="RHEA-COMP:11060"/>
        <dbReference type="Rhea" id="RHEA-COMP:11605"/>
        <dbReference type="ChEBI" id="CHEBI:15378"/>
        <dbReference type="ChEBI" id="CHEBI:30013"/>
        <dbReference type="ChEBI" id="CHEBI:30616"/>
        <dbReference type="ChEBI" id="CHEBI:61977"/>
        <dbReference type="ChEBI" id="CHEBI:456216"/>
        <dbReference type="EC" id="2.7.11.1"/>
    </reaction>
</comment>